<gene>
    <name evidence="9" type="ORF">CC77DRAFT_1045339</name>
</gene>
<dbReference type="CDD" id="cd11058">
    <property type="entry name" value="CYP60B-like"/>
    <property type="match status" value="1"/>
</dbReference>
<dbReference type="InterPro" id="IPR002401">
    <property type="entry name" value="Cyt_P450_E_grp-I"/>
</dbReference>
<dbReference type="GO" id="GO:0020037">
    <property type="term" value="F:heme binding"/>
    <property type="evidence" value="ECO:0007669"/>
    <property type="project" value="InterPro"/>
</dbReference>
<evidence type="ECO:0000256" key="8">
    <source>
        <dbReference type="SAM" id="Phobius"/>
    </source>
</evidence>
<dbReference type="VEuPathDB" id="FungiDB:CC77DRAFT_1045339"/>
<dbReference type="KEGG" id="aalt:CC77DRAFT_1045339"/>
<dbReference type="PANTHER" id="PTHR24305">
    <property type="entry name" value="CYTOCHROME P450"/>
    <property type="match status" value="1"/>
</dbReference>
<evidence type="ECO:0000313" key="9">
    <source>
        <dbReference type="EMBL" id="OAG13418.1"/>
    </source>
</evidence>
<dbReference type="GO" id="GO:0016705">
    <property type="term" value="F:oxidoreductase activity, acting on paired donors, with incorporation or reduction of molecular oxygen"/>
    <property type="evidence" value="ECO:0007669"/>
    <property type="project" value="InterPro"/>
</dbReference>
<dbReference type="GeneID" id="29112986"/>
<dbReference type="EMBL" id="KV441511">
    <property type="protein sequence ID" value="OAG13418.1"/>
    <property type="molecule type" value="Genomic_DNA"/>
</dbReference>
<evidence type="ECO:0000256" key="6">
    <source>
        <dbReference type="PIRSR" id="PIRSR602401-1"/>
    </source>
</evidence>
<evidence type="ECO:0000256" key="7">
    <source>
        <dbReference type="RuleBase" id="RU000461"/>
    </source>
</evidence>
<dbReference type="InterPro" id="IPR050121">
    <property type="entry name" value="Cytochrome_P450_monoxygenase"/>
</dbReference>
<comment type="similarity">
    <text evidence="2 7">Belongs to the cytochrome P450 family.</text>
</comment>
<accession>A0A177D221</accession>
<keyword evidence="10" id="KW-1185">Reference proteome</keyword>
<sequence>MTFLANTLPADSKLFSFKGAVFPLEVFSVLATFFAIYSVVYNIFFHPLKHIPGPFFARACGIPYALHMRDGSIVRWVKKSHDKYGDVVRLAPTEVSFISGETAWQDIYGFRTGKNKSIGHYLKDKKWFIAPGNGDSSVLIADEAGHSRMRRNLSHAFSDKALRGQESLIQSYVDLLVQRLGEHAAKDESVDIMTWYNYTTFDVISDLIFGEPLYCLRDSVKHDWISITYRSIMAFAFHAARNKHFIFKHIDALCSIFQKSPNPIRSRIEFSQRAHDLVSKRLLKVEHEKEGERADFFTHIIKNQEKDTTRLTREEMDNNAVGFLIAGSETTATTLSGATYLLLSNPSTYTKAIAEIRSRFSCADQITMEEVNKLEYLIAVFQETLRYYPPVPTGFPRVVPAGGDRISGYYIAGGTSVYCSQHAMNHSERNYKDPELFVPERWLGDERYKDDNKRALNPFSFGPRNCLGKNLAYAEMRLILSKVLFAFDLELLDKERDWMGEQKVFALWDKAALILKVKPVKRL</sequence>
<evidence type="ECO:0000256" key="4">
    <source>
        <dbReference type="ARBA" id="ARBA00022723"/>
    </source>
</evidence>
<dbReference type="GO" id="GO:0004497">
    <property type="term" value="F:monooxygenase activity"/>
    <property type="evidence" value="ECO:0007669"/>
    <property type="project" value="UniProtKB-KW"/>
</dbReference>
<dbReference type="RefSeq" id="XP_018378839.1">
    <property type="nucleotide sequence ID" value="XM_018527392.1"/>
</dbReference>
<evidence type="ECO:0000313" key="10">
    <source>
        <dbReference type="Proteomes" id="UP000077248"/>
    </source>
</evidence>
<feature type="binding site" description="axial binding residue" evidence="6">
    <location>
        <position position="466"/>
    </location>
    <ligand>
        <name>heme</name>
        <dbReference type="ChEBI" id="CHEBI:30413"/>
    </ligand>
    <ligandPart>
        <name>Fe</name>
        <dbReference type="ChEBI" id="CHEBI:18248"/>
    </ligandPart>
</feature>
<keyword evidence="8" id="KW-0472">Membrane</keyword>
<organism evidence="9 10">
    <name type="scientific">Alternaria alternata</name>
    <name type="common">Alternaria rot fungus</name>
    <name type="synonym">Torula alternata</name>
    <dbReference type="NCBI Taxonomy" id="5599"/>
    <lineage>
        <taxon>Eukaryota</taxon>
        <taxon>Fungi</taxon>
        <taxon>Dikarya</taxon>
        <taxon>Ascomycota</taxon>
        <taxon>Pezizomycotina</taxon>
        <taxon>Dothideomycetes</taxon>
        <taxon>Pleosporomycetidae</taxon>
        <taxon>Pleosporales</taxon>
        <taxon>Pleosporineae</taxon>
        <taxon>Pleosporaceae</taxon>
        <taxon>Alternaria</taxon>
        <taxon>Alternaria sect. Alternaria</taxon>
        <taxon>Alternaria alternata complex</taxon>
    </lineage>
</organism>
<dbReference type="Gene3D" id="1.10.630.10">
    <property type="entry name" value="Cytochrome P450"/>
    <property type="match status" value="1"/>
</dbReference>
<dbReference type="InterPro" id="IPR036396">
    <property type="entry name" value="Cyt_P450_sf"/>
</dbReference>
<evidence type="ECO:0000256" key="1">
    <source>
        <dbReference type="ARBA" id="ARBA00001971"/>
    </source>
</evidence>
<keyword evidence="8" id="KW-0812">Transmembrane</keyword>
<dbReference type="PANTHER" id="PTHR24305:SF210">
    <property type="entry name" value="CYTOCHROME P450 MONOOXYGENASE ASQL-RELATED"/>
    <property type="match status" value="1"/>
</dbReference>
<comment type="cofactor">
    <cofactor evidence="1 6">
        <name>heme</name>
        <dbReference type="ChEBI" id="CHEBI:30413"/>
    </cofactor>
</comment>
<keyword evidence="4 6" id="KW-0479">Metal-binding</keyword>
<dbReference type="InterPro" id="IPR001128">
    <property type="entry name" value="Cyt_P450"/>
</dbReference>
<name>A0A177D221_ALTAL</name>
<reference evidence="9 10" key="1">
    <citation type="submission" date="2016-05" db="EMBL/GenBank/DDBJ databases">
        <title>Comparative analysis of secretome profiles of manganese(II)-oxidizing ascomycete fungi.</title>
        <authorList>
            <consortium name="DOE Joint Genome Institute"/>
            <person name="Zeiner C.A."/>
            <person name="Purvine S.O."/>
            <person name="Zink E.M."/>
            <person name="Wu S."/>
            <person name="Pasa-Tolic L."/>
            <person name="Chaput D.L."/>
            <person name="Haridas S."/>
            <person name="Grigoriev I.V."/>
            <person name="Santelli C.M."/>
            <person name="Hansel C.M."/>
        </authorList>
    </citation>
    <scope>NUCLEOTIDE SEQUENCE [LARGE SCALE GENOMIC DNA]</scope>
    <source>
        <strain evidence="9 10">SRC1lrK2f</strain>
    </source>
</reference>
<dbReference type="Pfam" id="PF00067">
    <property type="entry name" value="p450"/>
    <property type="match status" value="1"/>
</dbReference>
<dbReference type="InterPro" id="IPR017972">
    <property type="entry name" value="Cyt_P450_CS"/>
</dbReference>
<keyword evidence="8" id="KW-1133">Transmembrane helix</keyword>
<keyword evidence="3 6" id="KW-0349">Heme</keyword>
<evidence type="ECO:0000256" key="5">
    <source>
        <dbReference type="ARBA" id="ARBA00023004"/>
    </source>
</evidence>
<keyword evidence="5 6" id="KW-0408">Iron</keyword>
<dbReference type="AlphaFoldDB" id="A0A177D221"/>
<feature type="transmembrane region" description="Helical" evidence="8">
    <location>
        <begin position="20"/>
        <end position="44"/>
    </location>
</feature>
<dbReference type="PROSITE" id="PS00086">
    <property type="entry name" value="CYTOCHROME_P450"/>
    <property type="match status" value="1"/>
</dbReference>
<dbReference type="PRINTS" id="PR00385">
    <property type="entry name" value="P450"/>
</dbReference>
<dbReference type="PRINTS" id="PR00463">
    <property type="entry name" value="EP450I"/>
</dbReference>
<dbReference type="Proteomes" id="UP000077248">
    <property type="component" value="Unassembled WGS sequence"/>
</dbReference>
<keyword evidence="7" id="KW-0560">Oxidoreductase</keyword>
<dbReference type="GO" id="GO:0005506">
    <property type="term" value="F:iron ion binding"/>
    <property type="evidence" value="ECO:0007669"/>
    <property type="project" value="InterPro"/>
</dbReference>
<evidence type="ECO:0000256" key="3">
    <source>
        <dbReference type="ARBA" id="ARBA00022617"/>
    </source>
</evidence>
<proteinExistence type="inferred from homology"/>
<dbReference type="SUPFAM" id="SSF48264">
    <property type="entry name" value="Cytochrome P450"/>
    <property type="match status" value="1"/>
</dbReference>
<keyword evidence="7 9" id="KW-0503">Monooxygenase</keyword>
<evidence type="ECO:0000256" key="2">
    <source>
        <dbReference type="ARBA" id="ARBA00010617"/>
    </source>
</evidence>
<protein>
    <submittedName>
        <fullName evidence="9">Cytochrome P450 monooxygenase-like protein</fullName>
    </submittedName>
</protein>
<dbReference type="OMA" id="VSHYAAY"/>